<dbReference type="STRING" id="9986.ENSOCUP00000045913"/>
<evidence type="ECO:0000259" key="1">
    <source>
        <dbReference type="SMART" id="SM00065"/>
    </source>
</evidence>
<dbReference type="InParanoid" id="A0A5F9DJX7"/>
<evidence type="ECO:0000313" key="2">
    <source>
        <dbReference type="Ensembl" id="ENSOCUP00000045913.1"/>
    </source>
</evidence>
<organism evidence="2 3">
    <name type="scientific">Oryctolagus cuniculus</name>
    <name type="common">Rabbit</name>
    <dbReference type="NCBI Taxonomy" id="9986"/>
    <lineage>
        <taxon>Eukaryota</taxon>
        <taxon>Metazoa</taxon>
        <taxon>Chordata</taxon>
        <taxon>Craniata</taxon>
        <taxon>Vertebrata</taxon>
        <taxon>Euteleostomi</taxon>
        <taxon>Mammalia</taxon>
        <taxon>Eutheria</taxon>
        <taxon>Euarchontoglires</taxon>
        <taxon>Glires</taxon>
        <taxon>Lagomorpha</taxon>
        <taxon>Leporidae</taxon>
        <taxon>Oryctolagus</taxon>
    </lineage>
</organism>
<reference evidence="2 3" key="1">
    <citation type="journal article" date="2011" name="Nature">
        <title>A high-resolution map of human evolutionary constraint using 29 mammals.</title>
        <authorList>
            <person name="Lindblad-Toh K."/>
            <person name="Garber M."/>
            <person name="Zuk O."/>
            <person name="Lin M.F."/>
            <person name="Parker B.J."/>
            <person name="Washietl S."/>
            <person name="Kheradpour P."/>
            <person name="Ernst J."/>
            <person name="Jordan G."/>
            <person name="Mauceli E."/>
            <person name="Ward L.D."/>
            <person name="Lowe C.B."/>
            <person name="Holloway A.K."/>
            <person name="Clamp M."/>
            <person name="Gnerre S."/>
            <person name="Alfoldi J."/>
            <person name="Beal K."/>
            <person name="Chang J."/>
            <person name="Clawson H."/>
            <person name="Cuff J."/>
            <person name="Di Palma F."/>
            <person name="Fitzgerald S."/>
            <person name="Flicek P."/>
            <person name="Guttman M."/>
            <person name="Hubisz M.J."/>
            <person name="Jaffe D.B."/>
            <person name="Jungreis I."/>
            <person name="Kent W.J."/>
            <person name="Kostka D."/>
            <person name="Lara M."/>
            <person name="Martins A.L."/>
            <person name="Massingham T."/>
            <person name="Moltke I."/>
            <person name="Raney B.J."/>
            <person name="Rasmussen M.D."/>
            <person name="Robinson J."/>
            <person name="Stark A."/>
            <person name="Vilella A.J."/>
            <person name="Wen J."/>
            <person name="Xie X."/>
            <person name="Zody M.C."/>
            <person name="Baldwin J."/>
            <person name="Bloom T."/>
            <person name="Chin C.W."/>
            <person name="Heiman D."/>
            <person name="Nicol R."/>
            <person name="Nusbaum C."/>
            <person name="Young S."/>
            <person name="Wilkinson J."/>
            <person name="Worley K.C."/>
            <person name="Kovar C.L."/>
            <person name="Muzny D.M."/>
            <person name="Gibbs R.A."/>
            <person name="Cree A."/>
            <person name="Dihn H.H."/>
            <person name="Fowler G."/>
            <person name="Jhangiani S."/>
            <person name="Joshi V."/>
            <person name="Lee S."/>
            <person name="Lewis L.R."/>
            <person name="Nazareth L.V."/>
            <person name="Okwuonu G."/>
            <person name="Santibanez J."/>
            <person name="Warren W.C."/>
            <person name="Mardis E.R."/>
            <person name="Weinstock G.M."/>
            <person name="Wilson R.K."/>
            <person name="Delehaunty K."/>
            <person name="Dooling D."/>
            <person name="Fronik C."/>
            <person name="Fulton L."/>
            <person name="Fulton B."/>
            <person name="Graves T."/>
            <person name="Minx P."/>
            <person name="Sodergren E."/>
            <person name="Birney E."/>
            <person name="Margulies E.H."/>
            <person name="Herrero J."/>
            <person name="Green E.D."/>
            <person name="Haussler D."/>
            <person name="Siepel A."/>
            <person name="Goldman N."/>
            <person name="Pollard K.S."/>
            <person name="Pedersen J.S."/>
            <person name="Lander E.S."/>
            <person name="Kellis M."/>
        </authorList>
    </citation>
    <scope>NUCLEOTIDE SEQUENCE [LARGE SCALE GENOMIC DNA]</scope>
    <source>
        <strain evidence="3">Thorbecke</strain>
    </source>
</reference>
<reference evidence="2" key="3">
    <citation type="submission" date="2025-09" db="UniProtKB">
        <authorList>
            <consortium name="Ensembl"/>
        </authorList>
    </citation>
    <scope>IDENTIFICATION</scope>
    <source>
        <strain evidence="2">Thorbecke</strain>
    </source>
</reference>
<protein>
    <recommendedName>
        <fullName evidence="1">GAF domain-containing protein</fullName>
    </recommendedName>
</protein>
<dbReference type="SUPFAM" id="SSF55781">
    <property type="entry name" value="GAF domain-like"/>
    <property type="match status" value="1"/>
</dbReference>
<dbReference type="SMART" id="SM00065">
    <property type="entry name" value="GAF"/>
    <property type="match status" value="1"/>
</dbReference>
<keyword evidence="3" id="KW-1185">Reference proteome</keyword>
<dbReference type="AlphaFoldDB" id="A0A5F9DJX7"/>
<evidence type="ECO:0000313" key="3">
    <source>
        <dbReference type="Proteomes" id="UP000001811"/>
    </source>
</evidence>
<dbReference type="InterPro" id="IPR003018">
    <property type="entry name" value="GAF"/>
</dbReference>
<dbReference type="FunFam" id="3.30.450.40:FF:000010">
    <property type="entry name" value="Phosphodiesterase"/>
    <property type="match status" value="1"/>
</dbReference>
<dbReference type="Bgee" id="ENSOCUG00000038876">
    <property type="expression patterns" value="Expressed in testis"/>
</dbReference>
<dbReference type="SMR" id="A0A5F9DJX7"/>
<sequence length="252" mass="27984">MPVEEGMALFELVQDMQESINMERVIFKILRRLCPILHADRCSLFMYRQRNGVAELATRLFSVQPGSVLEDCLVPPDSEIVFPLDIGVVGHVAQTKKMVNVEDVSECPHFSPFADELTGYTTRNILAMPIMNGKDVMAVIMAVNKLDGPCFTSEDQDVSATLPCVCVSVRLHRRLPHSACWLTCCSPSWAPWEHCAHCVPCALSMDSLWQTQGPSTRPSTPAVTAPVSGFLQIPEFRHAEPEDLPPELPPQL</sequence>
<reference evidence="2" key="2">
    <citation type="submission" date="2025-08" db="UniProtKB">
        <authorList>
            <consortium name="Ensembl"/>
        </authorList>
    </citation>
    <scope>IDENTIFICATION</scope>
    <source>
        <strain evidence="2">Thorbecke</strain>
    </source>
</reference>
<accession>A0A5F9DJX7</accession>
<dbReference type="Ensembl" id="ENSOCUT00000036188.1">
    <property type="protein sequence ID" value="ENSOCUP00000045913.1"/>
    <property type="gene ID" value="ENSOCUG00000038876.1"/>
</dbReference>
<name>A0A5F9DJX7_RABIT</name>
<dbReference type="GeneTree" id="ENSGT00940000156471"/>
<proteinExistence type="predicted"/>
<dbReference type="Proteomes" id="UP000001811">
    <property type="component" value="Unplaced"/>
</dbReference>
<dbReference type="InterPro" id="IPR029016">
    <property type="entry name" value="GAF-like_dom_sf"/>
</dbReference>
<dbReference type="Gene3D" id="3.30.450.40">
    <property type="match status" value="1"/>
</dbReference>
<feature type="domain" description="GAF" evidence="1">
    <location>
        <begin position="21"/>
        <end position="179"/>
    </location>
</feature>
<dbReference type="Pfam" id="PF01590">
    <property type="entry name" value="GAF"/>
    <property type="match status" value="1"/>
</dbReference>